<evidence type="ECO:0000256" key="2">
    <source>
        <dbReference type="ARBA" id="ARBA00023157"/>
    </source>
</evidence>
<dbReference type="InterPro" id="IPR013766">
    <property type="entry name" value="Thioredoxin_domain"/>
</dbReference>
<proteinExistence type="inferred from homology"/>
<dbReference type="InterPro" id="IPR036249">
    <property type="entry name" value="Thioredoxin-like_sf"/>
</dbReference>
<dbReference type="GO" id="GO:0005737">
    <property type="term" value="C:cytoplasm"/>
    <property type="evidence" value="ECO:0007669"/>
    <property type="project" value="TreeGrafter"/>
</dbReference>
<evidence type="ECO:0000256" key="1">
    <source>
        <dbReference type="ARBA" id="ARBA00008987"/>
    </source>
</evidence>
<gene>
    <name evidence="5" type="ORF">SAMN05421676_10584</name>
</gene>
<name>A0A1I0EUJ3_9BACI</name>
<comment type="similarity">
    <text evidence="1">Belongs to the thioredoxin family.</text>
</comment>
<dbReference type="Pfam" id="PF00085">
    <property type="entry name" value="Thioredoxin"/>
    <property type="match status" value="1"/>
</dbReference>
<dbReference type="STRING" id="237682.SAMN05421676_10584"/>
<dbReference type="SUPFAM" id="SSF52833">
    <property type="entry name" value="Thioredoxin-like"/>
    <property type="match status" value="1"/>
</dbReference>
<evidence type="ECO:0000256" key="3">
    <source>
        <dbReference type="ARBA" id="ARBA00023284"/>
    </source>
</evidence>
<accession>A0A1I0EUJ3</accession>
<protein>
    <submittedName>
        <fullName evidence="5">Thioredoxin 1</fullName>
    </submittedName>
</protein>
<dbReference type="PANTHER" id="PTHR45663">
    <property type="entry name" value="GEO12009P1"/>
    <property type="match status" value="1"/>
</dbReference>
<dbReference type="GO" id="GO:0015035">
    <property type="term" value="F:protein-disulfide reductase activity"/>
    <property type="evidence" value="ECO:0007669"/>
    <property type="project" value="TreeGrafter"/>
</dbReference>
<dbReference type="OrthoDB" id="7629852at2"/>
<reference evidence="6" key="1">
    <citation type="submission" date="2016-10" db="EMBL/GenBank/DDBJ databases">
        <authorList>
            <person name="Varghese N."/>
            <person name="Submissions S."/>
        </authorList>
    </citation>
    <scope>NUCLEOTIDE SEQUENCE [LARGE SCALE GENOMIC DNA]</scope>
    <source>
        <strain evidence="6">CGMCC 1.3566</strain>
    </source>
</reference>
<dbReference type="PANTHER" id="PTHR45663:SF11">
    <property type="entry name" value="GEO12009P1"/>
    <property type="match status" value="1"/>
</dbReference>
<evidence type="ECO:0000259" key="4">
    <source>
        <dbReference type="Pfam" id="PF00085"/>
    </source>
</evidence>
<evidence type="ECO:0000313" key="6">
    <source>
        <dbReference type="Proteomes" id="UP000199095"/>
    </source>
</evidence>
<keyword evidence="3" id="KW-0676">Redox-active center</keyword>
<dbReference type="Proteomes" id="UP000199095">
    <property type="component" value="Unassembled WGS sequence"/>
</dbReference>
<dbReference type="AlphaFoldDB" id="A0A1I0EUJ3"/>
<feature type="domain" description="Thioredoxin" evidence="4">
    <location>
        <begin position="1"/>
        <end position="67"/>
    </location>
</feature>
<keyword evidence="2" id="KW-1015">Disulfide bond</keyword>
<organism evidence="5 6">
    <name type="scientific">Salinibacillus kushneri</name>
    <dbReference type="NCBI Taxonomy" id="237682"/>
    <lineage>
        <taxon>Bacteria</taxon>
        <taxon>Bacillati</taxon>
        <taxon>Bacillota</taxon>
        <taxon>Bacilli</taxon>
        <taxon>Bacillales</taxon>
        <taxon>Bacillaceae</taxon>
        <taxon>Salinibacillus</taxon>
    </lineage>
</organism>
<dbReference type="CDD" id="cd02947">
    <property type="entry name" value="TRX_family"/>
    <property type="match status" value="1"/>
</dbReference>
<dbReference type="RefSeq" id="WP_093134299.1">
    <property type="nucleotide sequence ID" value="NZ_FOHJ01000005.1"/>
</dbReference>
<dbReference type="EMBL" id="FOHJ01000005">
    <property type="protein sequence ID" value="SET49114.1"/>
    <property type="molecule type" value="Genomic_DNA"/>
</dbReference>
<sequence length="68" mass="7700">MLRPVVSKVSEQLDTVDFYYVDVDESSDLAQKFEVQSIPTMVLVKDGEEVNRSVGFIPEEQVTEFAQS</sequence>
<evidence type="ECO:0000313" key="5">
    <source>
        <dbReference type="EMBL" id="SET49114.1"/>
    </source>
</evidence>
<keyword evidence="6" id="KW-1185">Reference proteome</keyword>
<dbReference type="Gene3D" id="3.40.30.10">
    <property type="entry name" value="Glutaredoxin"/>
    <property type="match status" value="1"/>
</dbReference>